<evidence type="ECO:0000313" key="3">
    <source>
        <dbReference type="Proteomes" id="UP000681720"/>
    </source>
</evidence>
<evidence type="ECO:0000313" key="1">
    <source>
        <dbReference type="EMBL" id="CAF5210153.1"/>
    </source>
</evidence>
<dbReference type="EMBL" id="CAJOBI010339394">
    <property type="protein sequence ID" value="CAF5210714.1"/>
    <property type="molecule type" value="Genomic_DNA"/>
</dbReference>
<dbReference type="Proteomes" id="UP000676336">
    <property type="component" value="Unassembled WGS sequence"/>
</dbReference>
<dbReference type="AlphaFoldDB" id="A0A8S3J4T6"/>
<evidence type="ECO:0000313" key="2">
    <source>
        <dbReference type="EMBL" id="CAF5210714.1"/>
    </source>
</evidence>
<name>A0A8S3J4T6_9BILA</name>
<reference evidence="1" key="1">
    <citation type="submission" date="2021-02" db="EMBL/GenBank/DDBJ databases">
        <authorList>
            <person name="Nowell W R."/>
        </authorList>
    </citation>
    <scope>NUCLEOTIDE SEQUENCE</scope>
</reference>
<accession>A0A8S3J4T6</accession>
<feature type="non-terminal residue" evidence="1">
    <location>
        <position position="1"/>
    </location>
</feature>
<comment type="caution">
    <text evidence="1">The sequence shown here is derived from an EMBL/GenBank/DDBJ whole genome shotgun (WGS) entry which is preliminary data.</text>
</comment>
<organism evidence="1 3">
    <name type="scientific">Rotaria magnacalcarata</name>
    <dbReference type="NCBI Taxonomy" id="392030"/>
    <lineage>
        <taxon>Eukaryota</taxon>
        <taxon>Metazoa</taxon>
        <taxon>Spiralia</taxon>
        <taxon>Gnathifera</taxon>
        <taxon>Rotifera</taxon>
        <taxon>Eurotatoria</taxon>
        <taxon>Bdelloidea</taxon>
        <taxon>Philodinida</taxon>
        <taxon>Philodinidae</taxon>
        <taxon>Rotaria</taxon>
    </lineage>
</organism>
<proteinExistence type="predicted"/>
<dbReference type="Proteomes" id="UP000681720">
    <property type="component" value="Unassembled WGS sequence"/>
</dbReference>
<gene>
    <name evidence="1" type="ORF">GIL414_LOCUS79511</name>
    <name evidence="2" type="ORF">SMN809_LOCUS78270</name>
</gene>
<sequence>NIDRISVSNTCNPNESSVQQSVLDIQILSKNSTVSCFLTICSEQQRDPGETKTPRFKKIIVRWTDDSTLADIISIPHTTQDLNK</sequence>
<dbReference type="EMBL" id="CAJOBJ010352484">
    <property type="protein sequence ID" value="CAF5210153.1"/>
    <property type="molecule type" value="Genomic_DNA"/>
</dbReference>
<protein>
    <submittedName>
        <fullName evidence="1">Uncharacterized protein</fullName>
    </submittedName>
</protein>